<feature type="transmembrane region" description="Helical" evidence="7">
    <location>
        <begin position="490"/>
        <end position="510"/>
    </location>
</feature>
<protein>
    <recommendedName>
        <fullName evidence="8">SHSP domain-containing protein</fullName>
    </recommendedName>
</protein>
<keyword evidence="10" id="KW-1185">Reference proteome</keyword>
<comment type="caution">
    <text evidence="9">The sequence shown here is derived from an EMBL/GenBank/DDBJ whole genome shotgun (WGS) entry which is preliminary data.</text>
</comment>
<reference evidence="9 10" key="1">
    <citation type="submission" date="2020-10" db="EMBL/GenBank/DDBJ databases">
        <title>Plant Genome Project.</title>
        <authorList>
            <person name="Zhang R.-G."/>
        </authorList>
    </citation>
    <scope>NUCLEOTIDE SEQUENCE [LARGE SCALE GENOMIC DNA]</scope>
    <source>
        <strain evidence="9">FAFU-HL-1</strain>
        <tissue evidence="9">Leaf</tissue>
    </source>
</reference>
<name>A0A835JW59_9ROSI</name>
<feature type="compositionally biased region" description="Polar residues" evidence="6">
    <location>
        <begin position="392"/>
        <end position="406"/>
    </location>
</feature>
<organism evidence="9 10">
    <name type="scientific">Salix dunnii</name>
    <dbReference type="NCBI Taxonomy" id="1413687"/>
    <lineage>
        <taxon>Eukaryota</taxon>
        <taxon>Viridiplantae</taxon>
        <taxon>Streptophyta</taxon>
        <taxon>Embryophyta</taxon>
        <taxon>Tracheophyta</taxon>
        <taxon>Spermatophyta</taxon>
        <taxon>Magnoliopsida</taxon>
        <taxon>eudicotyledons</taxon>
        <taxon>Gunneridae</taxon>
        <taxon>Pentapetalae</taxon>
        <taxon>rosids</taxon>
        <taxon>fabids</taxon>
        <taxon>Malpighiales</taxon>
        <taxon>Salicaceae</taxon>
        <taxon>Saliceae</taxon>
        <taxon>Salix</taxon>
    </lineage>
</organism>
<dbReference type="PROSITE" id="PS01031">
    <property type="entry name" value="SHSP"/>
    <property type="match status" value="2"/>
</dbReference>
<dbReference type="CDD" id="cd06464">
    <property type="entry name" value="ACD_sHsps-like"/>
    <property type="match status" value="2"/>
</dbReference>
<feature type="region of interest" description="Disordered" evidence="6">
    <location>
        <begin position="342"/>
        <end position="438"/>
    </location>
</feature>
<sequence length="518" mass="57763">MQSKPGATGAVAGRVYEDFEPKMEWERELGADTLRIHLPGFKKEQIRVRVSASRVIRISGERQLSGDRWSRFLKEIPISSDFNHKEISARYDEGILYVKQPKLIVPDAAEKQEQEQPLVESSTLDGKTPQEKALPPSESAPGLQKQSEEKPTSNEQQPERQKDGKIEGAANENLGDSSLDSTKMDEDEAAKGLVSGAERLNTESDKKDFSGMVMEMKKPRKLVNLVLFILSVVIPANREAKINTTKAMPDQLNDQAYEDYNPTLEWVRDAGFDTLLVYLPGFKKQELKLQVTSTRTLRIMGERSHGDNKRSSFHKEIPIPLYYEDNQISAKFEGGILQVKHPKKITDPANPVQEIAEPQKPNIEKPQDQKSEQEKFDQEAPPQTETDELKSGKNNGVENATVTEANNIHVPPKTSEDQKSGFGLAEPENNISTGDQKHENEDYSVQNASKMQQEEETAVVSGVSKVKLAHHTQGFGGLVAGMKKPRKSTLLIVVAGLLVLLLAIYVQNAIRYNGEAEN</sequence>
<dbReference type="PANTHER" id="PTHR43670:SF73">
    <property type="entry name" value="INACTIVE PROTEIN RESTRICTED TEV MOVEMENT 2-LIKE"/>
    <property type="match status" value="1"/>
</dbReference>
<evidence type="ECO:0000259" key="8">
    <source>
        <dbReference type="PROSITE" id="PS01031"/>
    </source>
</evidence>
<dbReference type="GO" id="GO:0006952">
    <property type="term" value="P:defense response"/>
    <property type="evidence" value="ECO:0007669"/>
    <property type="project" value="UniProtKB-KW"/>
</dbReference>
<evidence type="ECO:0000256" key="4">
    <source>
        <dbReference type="PROSITE-ProRule" id="PRU00285"/>
    </source>
</evidence>
<dbReference type="SUPFAM" id="SSF49764">
    <property type="entry name" value="HSP20-like chaperones"/>
    <property type="match status" value="2"/>
</dbReference>
<evidence type="ECO:0000256" key="6">
    <source>
        <dbReference type="SAM" id="MobiDB-lite"/>
    </source>
</evidence>
<dbReference type="OrthoDB" id="1431247at2759"/>
<dbReference type="InterPro" id="IPR008978">
    <property type="entry name" value="HSP20-like_chaperone"/>
</dbReference>
<feature type="compositionally biased region" description="Basic and acidic residues" evidence="6">
    <location>
        <begin position="362"/>
        <end position="378"/>
    </location>
</feature>
<dbReference type="EMBL" id="JADGMS010000009">
    <property type="protein sequence ID" value="KAF9676299.1"/>
    <property type="molecule type" value="Genomic_DNA"/>
</dbReference>
<keyword evidence="3" id="KW-0611">Plant defense</keyword>
<dbReference type="GO" id="GO:0005886">
    <property type="term" value="C:plasma membrane"/>
    <property type="evidence" value="ECO:0007669"/>
    <property type="project" value="UniProtKB-SubCell"/>
</dbReference>
<evidence type="ECO:0000256" key="5">
    <source>
        <dbReference type="RuleBase" id="RU003616"/>
    </source>
</evidence>
<feature type="compositionally biased region" description="Basic and acidic residues" evidence="6">
    <location>
        <begin position="146"/>
        <end position="166"/>
    </location>
</feature>
<evidence type="ECO:0000256" key="3">
    <source>
        <dbReference type="ARBA" id="ARBA00022821"/>
    </source>
</evidence>
<keyword evidence="7" id="KW-1133">Transmembrane helix</keyword>
<comment type="subcellular location">
    <subcellularLocation>
        <location evidence="1">Cell membrane</location>
        <topology evidence="1">Single-pass membrane protein</topology>
    </subcellularLocation>
</comment>
<evidence type="ECO:0000313" key="10">
    <source>
        <dbReference type="Proteomes" id="UP000657918"/>
    </source>
</evidence>
<keyword evidence="7" id="KW-0812">Transmembrane</keyword>
<feature type="region of interest" description="Disordered" evidence="6">
    <location>
        <begin position="110"/>
        <end position="199"/>
    </location>
</feature>
<dbReference type="Pfam" id="PF00011">
    <property type="entry name" value="HSP20"/>
    <property type="match status" value="2"/>
</dbReference>
<dbReference type="GO" id="GO:0034605">
    <property type="term" value="P:cellular response to heat"/>
    <property type="evidence" value="ECO:0007669"/>
    <property type="project" value="TreeGrafter"/>
</dbReference>
<evidence type="ECO:0000313" key="9">
    <source>
        <dbReference type="EMBL" id="KAF9676299.1"/>
    </source>
</evidence>
<dbReference type="Gene3D" id="2.60.40.790">
    <property type="match status" value="2"/>
</dbReference>
<evidence type="ECO:0000256" key="1">
    <source>
        <dbReference type="ARBA" id="ARBA00004162"/>
    </source>
</evidence>
<dbReference type="AlphaFoldDB" id="A0A835JW59"/>
<feature type="domain" description="SHSP" evidence="8">
    <location>
        <begin position="255"/>
        <end position="358"/>
    </location>
</feature>
<gene>
    <name evidence="9" type="ORF">SADUNF_Sadunf09G0124400</name>
</gene>
<proteinExistence type="inferred from homology"/>
<evidence type="ECO:0000256" key="7">
    <source>
        <dbReference type="SAM" id="Phobius"/>
    </source>
</evidence>
<accession>A0A835JW59</accession>
<keyword evidence="7" id="KW-0472">Membrane</keyword>
<comment type="similarity">
    <text evidence="4 5">Belongs to the small heat shock protein (HSP20) family.</text>
</comment>
<evidence type="ECO:0000256" key="2">
    <source>
        <dbReference type="ARBA" id="ARBA00022475"/>
    </source>
</evidence>
<dbReference type="PANTHER" id="PTHR43670">
    <property type="entry name" value="HEAT SHOCK PROTEIN 26"/>
    <property type="match status" value="1"/>
</dbReference>
<dbReference type="Proteomes" id="UP000657918">
    <property type="component" value="Unassembled WGS sequence"/>
</dbReference>
<feature type="domain" description="SHSP" evidence="8">
    <location>
        <begin position="14"/>
        <end position="117"/>
    </location>
</feature>
<dbReference type="InterPro" id="IPR002068">
    <property type="entry name" value="A-crystallin/Hsp20_dom"/>
</dbReference>
<keyword evidence="2" id="KW-1003">Cell membrane</keyword>